<dbReference type="RefSeq" id="WP_073024210.1">
    <property type="nucleotide sequence ID" value="NZ_FQZS01000004.1"/>
</dbReference>
<keyword evidence="1 4" id="KW-0808">Transferase</keyword>
<organism evidence="4 5">
    <name type="scientific">Lutispora thermophila DSM 19022</name>
    <dbReference type="NCBI Taxonomy" id="1122184"/>
    <lineage>
        <taxon>Bacteria</taxon>
        <taxon>Bacillati</taxon>
        <taxon>Bacillota</taxon>
        <taxon>Clostridia</taxon>
        <taxon>Lutisporales</taxon>
        <taxon>Lutisporaceae</taxon>
        <taxon>Lutispora</taxon>
    </lineage>
</organism>
<protein>
    <submittedName>
        <fullName evidence="4">Glycosyltransferase involved in cell wall bisynthesis</fullName>
    </submittedName>
</protein>
<dbReference type="FunFam" id="3.40.50.2000:FF:000119">
    <property type="entry name" value="Glycosyl transferase group 1"/>
    <property type="match status" value="1"/>
</dbReference>
<feature type="domain" description="Glycosyltransferase subfamily 4-like N-terminal" evidence="3">
    <location>
        <begin position="17"/>
        <end position="166"/>
    </location>
</feature>
<dbReference type="SUPFAM" id="SSF53756">
    <property type="entry name" value="UDP-Glycosyltransferase/glycogen phosphorylase"/>
    <property type="match status" value="1"/>
</dbReference>
<dbReference type="InterPro" id="IPR028098">
    <property type="entry name" value="Glyco_trans_4-like_N"/>
</dbReference>
<evidence type="ECO:0000259" key="3">
    <source>
        <dbReference type="Pfam" id="PF13439"/>
    </source>
</evidence>
<dbReference type="InterPro" id="IPR001296">
    <property type="entry name" value="Glyco_trans_1"/>
</dbReference>
<reference evidence="4 5" key="1">
    <citation type="submission" date="2016-11" db="EMBL/GenBank/DDBJ databases">
        <authorList>
            <person name="Jaros S."/>
            <person name="Januszkiewicz K."/>
            <person name="Wedrychowicz H."/>
        </authorList>
    </citation>
    <scope>NUCLEOTIDE SEQUENCE [LARGE SCALE GENOMIC DNA]</scope>
    <source>
        <strain evidence="4 5">DSM 19022</strain>
    </source>
</reference>
<dbReference type="PANTHER" id="PTHR46401:SF2">
    <property type="entry name" value="GLYCOSYLTRANSFERASE WBBK-RELATED"/>
    <property type="match status" value="1"/>
</dbReference>
<feature type="domain" description="Glycosyl transferase family 1" evidence="2">
    <location>
        <begin position="188"/>
        <end position="349"/>
    </location>
</feature>
<proteinExistence type="predicted"/>
<dbReference type="STRING" id="1122184.SAMN02745176_00514"/>
<dbReference type="Pfam" id="PF00534">
    <property type="entry name" value="Glycos_transf_1"/>
    <property type="match status" value="1"/>
</dbReference>
<dbReference type="CDD" id="cd03809">
    <property type="entry name" value="GT4_MtfB-like"/>
    <property type="match status" value="1"/>
</dbReference>
<dbReference type="EMBL" id="FQZS01000004">
    <property type="protein sequence ID" value="SHI51684.1"/>
    <property type="molecule type" value="Genomic_DNA"/>
</dbReference>
<evidence type="ECO:0000259" key="2">
    <source>
        <dbReference type="Pfam" id="PF00534"/>
    </source>
</evidence>
<dbReference type="GO" id="GO:0009103">
    <property type="term" value="P:lipopolysaccharide biosynthetic process"/>
    <property type="evidence" value="ECO:0007669"/>
    <property type="project" value="TreeGrafter"/>
</dbReference>
<dbReference type="GO" id="GO:0016757">
    <property type="term" value="F:glycosyltransferase activity"/>
    <property type="evidence" value="ECO:0007669"/>
    <property type="project" value="InterPro"/>
</dbReference>
<dbReference type="AlphaFoldDB" id="A0A1M6BSW3"/>
<evidence type="ECO:0000313" key="4">
    <source>
        <dbReference type="EMBL" id="SHI51684.1"/>
    </source>
</evidence>
<keyword evidence="5" id="KW-1185">Reference proteome</keyword>
<dbReference type="OrthoDB" id="9797829at2"/>
<accession>A0A1M6BSW3</accession>
<dbReference type="Pfam" id="PF13439">
    <property type="entry name" value="Glyco_transf_4"/>
    <property type="match status" value="1"/>
</dbReference>
<gene>
    <name evidence="4" type="ORF">SAMN02745176_00514</name>
</gene>
<dbReference type="Proteomes" id="UP000184442">
    <property type="component" value="Unassembled WGS sequence"/>
</dbReference>
<evidence type="ECO:0000313" key="5">
    <source>
        <dbReference type="Proteomes" id="UP000184442"/>
    </source>
</evidence>
<evidence type="ECO:0000256" key="1">
    <source>
        <dbReference type="ARBA" id="ARBA00022679"/>
    </source>
</evidence>
<name>A0A1M6BSW3_9FIRM</name>
<dbReference type="Gene3D" id="3.40.50.2000">
    <property type="entry name" value="Glycogen Phosphorylase B"/>
    <property type="match status" value="2"/>
</dbReference>
<dbReference type="PANTHER" id="PTHR46401">
    <property type="entry name" value="GLYCOSYLTRANSFERASE WBBK-RELATED"/>
    <property type="match status" value="1"/>
</dbReference>
<sequence>MIIGIDARAAYWYRGTGIGTYVYQLIHKQCQLDRKNNYYVLVPKDSDYSFIWGQNFHETPVGNVRKDRFWEELEIKEVLLDRKVDLYHIPQNGIGMPREKVCPFVVTLHDVIPITMPETVGPYYRQKFLDSIPEILDKSDAFLTVSEFSKSDICRELGIPEDKVFVSKLAAEDIYSPVDKQLAKAYIREKYGIENDFFLYVGGFNPRKNIKSLLLAYAYMKDKLKKDYKVVILGKQGRSYDDLVTLSHLLKISNDCIFTGFIPVDDMPLFYNAASVFVYPSLYEGFGLPVVESMACGTPVITSNVTSLPEVVGDGAITVSPDDYEAIGDNMLRLVEDEKLYADMRKKALERAALYSWDKTVKDTIEVYESVSSR</sequence>